<accession>A0ABW1SZI9</accession>
<dbReference type="RefSeq" id="WP_386764362.1">
    <property type="nucleotide sequence ID" value="NZ_JBHSTI010000008.1"/>
</dbReference>
<protein>
    <recommendedName>
        <fullName evidence="3">MalT-like TPR region domain-containing protein</fullName>
    </recommendedName>
</protein>
<evidence type="ECO:0000313" key="2">
    <source>
        <dbReference type="Proteomes" id="UP001596138"/>
    </source>
</evidence>
<dbReference type="EMBL" id="JBHSTI010000008">
    <property type="protein sequence ID" value="MFC6237235.1"/>
    <property type="molecule type" value="Genomic_DNA"/>
</dbReference>
<evidence type="ECO:0008006" key="3">
    <source>
        <dbReference type="Google" id="ProtNLM"/>
    </source>
</evidence>
<gene>
    <name evidence="1" type="ORF">ACFQGU_05070</name>
</gene>
<dbReference type="Proteomes" id="UP001596138">
    <property type="component" value="Unassembled WGS sequence"/>
</dbReference>
<evidence type="ECO:0000313" key="1">
    <source>
        <dbReference type="EMBL" id="MFC6237235.1"/>
    </source>
</evidence>
<sequence>MDDELAELLATGERAAFHGRPSSGVAPLQRAVELAHGGGRDAEATAAVWLLGVCLASAGRYGAASSVLEPLAISLPEEPERLIFSSLAASSMASISRQLGRHAEGRVRDEVALDLAGDAPEARFDALLGLAADAVGLGEDDEAAFRLAEASDLVVGRADWWRQRVRVHWVAAEVALLRDEPADAVVSAASAITLAEASGAPRHVAKGLLFQGVAEVQCGDLELSAGTLRRAAGLAESLGTLPLVWPARAVLGALLTEAAPAEAAASLAAARAAVRQIADDLPPALATDWLVRPDIAALLEG</sequence>
<dbReference type="InterPro" id="IPR011990">
    <property type="entry name" value="TPR-like_helical_dom_sf"/>
</dbReference>
<organism evidence="1 2">
    <name type="scientific">Longivirga aurantiaca</name>
    <dbReference type="NCBI Taxonomy" id="1837743"/>
    <lineage>
        <taxon>Bacteria</taxon>
        <taxon>Bacillati</taxon>
        <taxon>Actinomycetota</taxon>
        <taxon>Actinomycetes</taxon>
        <taxon>Sporichthyales</taxon>
        <taxon>Sporichthyaceae</taxon>
        <taxon>Longivirga</taxon>
    </lineage>
</organism>
<name>A0ABW1SZI9_9ACTN</name>
<proteinExistence type="predicted"/>
<keyword evidence="2" id="KW-1185">Reference proteome</keyword>
<dbReference type="SUPFAM" id="SSF48452">
    <property type="entry name" value="TPR-like"/>
    <property type="match status" value="1"/>
</dbReference>
<comment type="caution">
    <text evidence="1">The sequence shown here is derived from an EMBL/GenBank/DDBJ whole genome shotgun (WGS) entry which is preliminary data.</text>
</comment>
<reference evidence="2" key="1">
    <citation type="journal article" date="2019" name="Int. J. Syst. Evol. Microbiol.">
        <title>The Global Catalogue of Microorganisms (GCM) 10K type strain sequencing project: providing services to taxonomists for standard genome sequencing and annotation.</title>
        <authorList>
            <consortium name="The Broad Institute Genomics Platform"/>
            <consortium name="The Broad Institute Genome Sequencing Center for Infectious Disease"/>
            <person name="Wu L."/>
            <person name="Ma J."/>
        </authorList>
    </citation>
    <scope>NUCLEOTIDE SEQUENCE [LARGE SCALE GENOMIC DNA]</scope>
    <source>
        <strain evidence="2">CGMCC 4.7317</strain>
    </source>
</reference>